<feature type="domain" description="Era-type G" evidence="10">
    <location>
        <begin position="2"/>
        <end position="169"/>
    </location>
</feature>
<keyword evidence="6" id="KW-0690">Ribosome biogenesis</keyword>
<evidence type="ECO:0000256" key="7">
    <source>
        <dbReference type="PROSITE-ProRule" id="PRU01050"/>
    </source>
</evidence>
<dbReference type="PRINTS" id="PR00449">
    <property type="entry name" value="RASTRNSFRMNG"/>
</dbReference>
<evidence type="ECO:0000256" key="8">
    <source>
        <dbReference type="RuleBase" id="RU003761"/>
    </source>
</evidence>
<dbReference type="PROSITE" id="PS51713">
    <property type="entry name" value="G_ERA"/>
    <property type="match status" value="1"/>
</dbReference>
<reference evidence="11 12" key="1">
    <citation type="journal article" date="2016" name="Nat. Commun.">
        <title>Thousands of microbial genomes shed light on interconnected biogeochemical processes in an aquifer system.</title>
        <authorList>
            <person name="Anantharaman K."/>
            <person name="Brown C.T."/>
            <person name="Hug L.A."/>
            <person name="Sharon I."/>
            <person name="Castelle C.J."/>
            <person name="Probst A.J."/>
            <person name="Thomas B.C."/>
            <person name="Singh A."/>
            <person name="Wilkins M.J."/>
            <person name="Karaoz U."/>
            <person name="Brodie E.L."/>
            <person name="Williams K.H."/>
            <person name="Hubbard S.S."/>
            <person name="Banfield J.F."/>
        </authorList>
    </citation>
    <scope>NUCLEOTIDE SEQUENCE [LARGE SCALE GENOMIC DNA]</scope>
</reference>
<keyword evidence="6" id="KW-0963">Cytoplasm</keyword>
<evidence type="ECO:0000256" key="1">
    <source>
        <dbReference type="ARBA" id="ARBA00007921"/>
    </source>
</evidence>
<evidence type="ECO:0000256" key="6">
    <source>
        <dbReference type="HAMAP-Rule" id="MF_00367"/>
    </source>
</evidence>
<protein>
    <recommendedName>
        <fullName evidence="2 6">GTPase Era</fullName>
    </recommendedName>
</protein>
<keyword evidence="4 6" id="KW-0694">RNA-binding</keyword>
<dbReference type="SUPFAM" id="SSF52540">
    <property type="entry name" value="P-loop containing nucleoside triphosphate hydrolases"/>
    <property type="match status" value="1"/>
</dbReference>
<proteinExistence type="inferred from homology"/>
<dbReference type="InterPro" id="IPR015946">
    <property type="entry name" value="KH_dom-like_a/b"/>
</dbReference>
<evidence type="ECO:0000259" key="9">
    <source>
        <dbReference type="PROSITE" id="PS50823"/>
    </source>
</evidence>
<dbReference type="GO" id="GO:0070181">
    <property type="term" value="F:small ribosomal subunit rRNA binding"/>
    <property type="evidence" value="ECO:0007669"/>
    <property type="project" value="UniProtKB-UniRule"/>
</dbReference>
<dbReference type="InterPro" id="IPR027417">
    <property type="entry name" value="P-loop_NTPase"/>
</dbReference>
<dbReference type="NCBIfam" id="NF000908">
    <property type="entry name" value="PRK00089.1"/>
    <property type="match status" value="1"/>
</dbReference>
<gene>
    <name evidence="6" type="primary">era</name>
    <name evidence="11" type="ORF">A3H75_02670</name>
</gene>
<dbReference type="PANTHER" id="PTHR42698">
    <property type="entry name" value="GTPASE ERA"/>
    <property type="match status" value="1"/>
</dbReference>
<dbReference type="GO" id="GO:0043024">
    <property type="term" value="F:ribosomal small subunit binding"/>
    <property type="evidence" value="ECO:0007669"/>
    <property type="project" value="TreeGrafter"/>
</dbReference>
<dbReference type="InterPro" id="IPR030388">
    <property type="entry name" value="G_ERA_dom"/>
</dbReference>
<dbReference type="CDD" id="cd22534">
    <property type="entry name" value="KH-II_Era"/>
    <property type="match status" value="1"/>
</dbReference>
<evidence type="ECO:0000313" key="12">
    <source>
        <dbReference type="Proteomes" id="UP000176678"/>
    </source>
</evidence>
<comment type="function">
    <text evidence="6">An essential GTPase that binds both GDP and GTP, with rapid nucleotide exchange. Plays a role in 16S rRNA processing and 30S ribosomal subunit biogenesis and possibly also in cell cycle regulation and energy metabolism.</text>
</comment>
<feature type="region of interest" description="G4" evidence="7">
    <location>
        <begin position="120"/>
        <end position="123"/>
    </location>
</feature>
<dbReference type="Gene3D" id="3.30.300.20">
    <property type="match status" value="1"/>
</dbReference>
<dbReference type="NCBIfam" id="TIGR00436">
    <property type="entry name" value="era"/>
    <property type="match status" value="1"/>
</dbReference>
<keyword evidence="6" id="KW-0699">rRNA-binding</keyword>
<dbReference type="PANTHER" id="PTHR42698:SF1">
    <property type="entry name" value="GTPASE ERA, MITOCHONDRIAL"/>
    <property type="match status" value="1"/>
</dbReference>
<evidence type="ECO:0000256" key="5">
    <source>
        <dbReference type="ARBA" id="ARBA00023134"/>
    </source>
</evidence>
<feature type="binding site" evidence="6">
    <location>
        <begin position="120"/>
        <end position="123"/>
    </location>
    <ligand>
        <name>GTP</name>
        <dbReference type="ChEBI" id="CHEBI:37565"/>
    </ligand>
</feature>
<keyword evidence="5 6" id="KW-0342">GTP-binding</keyword>
<dbReference type="NCBIfam" id="TIGR00231">
    <property type="entry name" value="small_GTP"/>
    <property type="match status" value="1"/>
</dbReference>
<dbReference type="CDD" id="cd04163">
    <property type="entry name" value="Era"/>
    <property type="match status" value="1"/>
</dbReference>
<dbReference type="InterPro" id="IPR009019">
    <property type="entry name" value="KH_sf_prok-type"/>
</dbReference>
<dbReference type="PROSITE" id="PS50823">
    <property type="entry name" value="KH_TYPE_2"/>
    <property type="match status" value="1"/>
</dbReference>
<dbReference type="Pfam" id="PF01926">
    <property type="entry name" value="MMR_HSR1"/>
    <property type="match status" value="1"/>
</dbReference>
<keyword evidence="6" id="KW-1003">Cell membrane</keyword>
<keyword evidence="3 6" id="KW-0547">Nucleotide-binding</keyword>
<feature type="region of interest" description="G5" evidence="7">
    <location>
        <begin position="148"/>
        <end position="150"/>
    </location>
</feature>
<comment type="caution">
    <text evidence="6">Lacks conserved residue(s) required for the propagation of feature annotation.</text>
</comment>
<comment type="subcellular location">
    <subcellularLocation>
        <location evidence="6">Cytoplasm</location>
    </subcellularLocation>
    <subcellularLocation>
        <location evidence="6">Cell membrane</location>
        <topology evidence="6">Peripheral membrane protein</topology>
    </subcellularLocation>
</comment>
<dbReference type="Pfam" id="PF07650">
    <property type="entry name" value="KH_2"/>
    <property type="match status" value="1"/>
</dbReference>
<comment type="subunit">
    <text evidence="6">Monomer.</text>
</comment>
<evidence type="ECO:0000259" key="10">
    <source>
        <dbReference type="PROSITE" id="PS51713"/>
    </source>
</evidence>
<dbReference type="Proteomes" id="UP000176678">
    <property type="component" value="Unassembled WGS sequence"/>
</dbReference>
<dbReference type="EMBL" id="MGES01000043">
    <property type="protein sequence ID" value="OGL88515.1"/>
    <property type="molecule type" value="Genomic_DNA"/>
</dbReference>
<dbReference type="InterPro" id="IPR005662">
    <property type="entry name" value="GTPase_Era-like"/>
</dbReference>
<dbReference type="SUPFAM" id="SSF54814">
    <property type="entry name" value="Prokaryotic type KH domain (KH-domain type II)"/>
    <property type="match status" value="1"/>
</dbReference>
<evidence type="ECO:0000313" key="11">
    <source>
        <dbReference type="EMBL" id="OGL88515.1"/>
    </source>
</evidence>
<comment type="caution">
    <text evidence="11">The sequence shown here is derived from an EMBL/GenBank/DDBJ whole genome shotgun (WGS) entry which is preliminary data.</text>
</comment>
<dbReference type="InterPro" id="IPR005225">
    <property type="entry name" value="Small_GTP-bd"/>
</dbReference>
<sequence>MKTGFVVLVGRSNVGKSTLLNTLVGTKIAAVTEKPQTTRYAIHGVLTLPEGQIVFVDTPGVFKEVSGALTKTLTKTISDSLSDIDVVVYVVDPTRSIGAEERAALAMVRHITKPKFLVINKIDLPEEQTTYLPDYRALADDFDGIFEVSAREARHIKPLIAAVLDALPEGEPLYPEGQTSNITDSLWIAEVIREKVFNATSDEIPYATHVEVDAIGTKNEHLVITARILTSEERYKKMLIGKGGQKIKEIGSAARRELETATNKKIYLELEVDVDPHWVERLR</sequence>
<evidence type="ECO:0000256" key="2">
    <source>
        <dbReference type="ARBA" id="ARBA00020484"/>
    </source>
</evidence>
<accession>A0A1F7VDJ2</accession>
<feature type="domain" description="KH type-2" evidence="9">
    <location>
        <begin position="188"/>
        <end position="276"/>
    </location>
</feature>
<dbReference type="GO" id="GO:0005886">
    <property type="term" value="C:plasma membrane"/>
    <property type="evidence" value="ECO:0007669"/>
    <property type="project" value="UniProtKB-SubCell"/>
</dbReference>
<dbReference type="Gene3D" id="3.40.50.300">
    <property type="entry name" value="P-loop containing nucleotide triphosphate hydrolases"/>
    <property type="match status" value="1"/>
</dbReference>
<dbReference type="GO" id="GO:0005829">
    <property type="term" value="C:cytosol"/>
    <property type="evidence" value="ECO:0007669"/>
    <property type="project" value="TreeGrafter"/>
</dbReference>
<comment type="similarity">
    <text evidence="1 6 7 8">Belongs to the TRAFAC class TrmE-Era-EngA-EngB-Septin-like GTPase superfamily. Era GTPase family.</text>
</comment>
<dbReference type="HAMAP" id="MF_00367">
    <property type="entry name" value="GTPase_Era"/>
    <property type="match status" value="1"/>
</dbReference>
<dbReference type="GO" id="GO:0000028">
    <property type="term" value="P:ribosomal small subunit assembly"/>
    <property type="evidence" value="ECO:0007669"/>
    <property type="project" value="TreeGrafter"/>
</dbReference>
<evidence type="ECO:0000256" key="3">
    <source>
        <dbReference type="ARBA" id="ARBA00022741"/>
    </source>
</evidence>
<organism evidence="11 12">
    <name type="scientific">Candidatus Uhrbacteria bacterium RIFCSPLOWO2_02_FULL_51_9</name>
    <dbReference type="NCBI Taxonomy" id="1802410"/>
    <lineage>
        <taxon>Bacteria</taxon>
        <taxon>Candidatus Uhriibacteriota</taxon>
    </lineage>
</organism>
<dbReference type="GO" id="GO:0005525">
    <property type="term" value="F:GTP binding"/>
    <property type="evidence" value="ECO:0007669"/>
    <property type="project" value="UniProtKB-UniRule"/>
</dbReference>
<dbReference type="InterPro" id="IPR006073">
    <property type="entry name" value="GTP-bd"/>
</dbReference>
<dbReference type="STRING" id="1802410.A3H75_02670"/>
<dbReference type="InterPro" id="IPR004044">
    <property type="entry name" value="KH_dom_type_2"/>
</dbReference>
<feature type="binding site" evidence="6">
    <location>
        <begin position="57"/>
        <end position="61"/>
    </location>
    <ligand>
        <name>GTP</name>
        <dbReference type="ChEBI" id="CHEBI:37565"/>
    </ligand>
</feature>
<feature type="region of interest" description="G1" evidence="7">
    <location>
        <begin position="10"/>
        <end position="17"/>
    </location>
</feature>
<name>A0A1F7VDJ2_9BACT</name>
<feature type="region of interest" description="G2" evidence="7">
    <location>
        <begin position="36"/>
        <end position="40"/>
    </location>
</feature>
<keyword evidence="6" id="KW-0472">Membrane</keyword>
<dbReference type="AlphaFoldDB" id="A0A1F7VDJ2"/>
<dbReference type="GO" id="GO:0003924">
    <property type="term" value="F:GTPase activity"/>
    <property type="evidence" value="ECO:0007669"/>
    <property type="project" value="UniProtKB-UniRule"/>
</dbReference>
<evidence type="ECO:0000256" key="4">
    <source>
        <dbReference type="ARBA" id="ARBA00022884"/>
    </source>
</evidence>
<feature type="region of interest" description="G3" evidence="7">
    <location>
        <begin position="57"/>
        <end position="60"/>
    </location>
</feature>